<dbReference type="PANTHER" id="PTHR43782">
    <property type="entry name" value="ARGINASE"/>
    <property type="match status" value="1"/>
</dbReference>
<dbReference type="GO" id="GO:0004053">
    <property type="term" value="F:arginase activity"/>
    <property type="evidence" value="ECO:0007669"/>
    <property type="project" value="UniProtKB-EC"/>
</dbReference>
<dbReference type="InterPro" id="IPR014033">
    <property type="entry name" value="Arginase"/>
</dbReference>
<dbReference type="PIRSF" id="PIRSF036979">
    <property type="entry name" value="Arginase"/>
    <property type="match status" value="1"/>
</dbReference>
<name>A0A0R3VX68_TAEAS</name>
<proteinExistence type="inferred from homology"/>
<feature type="binding site" evidence="10">
    <location>
        <position position="29"/>
    </location>
    <ligand>
        <name>Mn(2+)</name>
        <dbReference type="ChEBI" id="CHEBI:29035"/>
        <label>1</label>
    </ligand>
</feature>
<feature type="binding site" evidence="10">
    <location>
        <position position="163"/>
    </location>
    <ligand>
        <name>Mn(2+)</name>
        <dbReference type="ChEBI" id="CHEBI:29035"/>
        <label>1</label>
    </ligand>
</feature>
<evidence type="ECO:0000256" key="2">
    <source>
        <dbReference type="ARBA" id="ARBA00012168"/>
    </source>
</evidence>
<dbReference type="GO" id="GO:0030145">
    <property type="term" value="F:manganese ion binding"/>
    <property type="evidence" value="ECO:0007669"/>
    <property type="project" value="TreeGrafter"/>
</dbReference>
<dbReference type="EC" id="3.5.3.1" evidence="2 12"/>
<feature type="binding site" evidence="10">
    <location>
        <position position="54"/>
    </location>
    <ligand>
        <name>Mn(2+)</name>
        <dbReference type="ChEBI" id="CHEBI:29035"/>
        <label>1</label>
    </ligand>
</feature>
<dbReference type="STRING" id="60517.A0A0R3VX68"/>
<evidence type="ECO:0000313" key="13">
    <source>
        <dbReference type="WBParaSite" id="TASK_0000201201-mRNA-1"/>
    </source>
</evidence>
<comment type="cofactor">
    <cofactor evidence="10 12">
        <name>Mn(2+)</name>
        <dbReference type="ChEBI" id="CHEBI:29035"/>
    </cofactor>
    <text evidence="10 12">Binds 2 manganese ions per subunit.</text>
</comment>
<sequence>LVKTTIELTECVAKSVSENDMTLILGGDHSIGTGAIAGHLKIFPNSFVVWVDAHADINTPMSSVSRHTHGMPLSFLLNEISKLIPQTHGFENIKPVLEANQLLYIGLRDVDAPELKFIKDLNIPYFNMEDVRSIGIKGVMETTLKTIMRFSPNCQIHLSFDIDGLDPKYAASTGTPVPGGLSLVEGKYICKTLGQTGLLKSMVVAEVNTSLGSPEDAKTTLNSALEIIKSALLLD</sequence>
<evidence type="ECO:0000256" key="6">
    <source>
        <dbReference type="ARBA" id="ARBA00022723"/>
    </source>
</evidence>
<feature type="binding site" evidence="10">
    <location>
        <position position="56"/>
    </location>
    <ligand>
        <name>Mn(2+)</name>
        <dbReference type="ChEBI" id="CHEBI:29035"/>
        <label>1</label>
    </ligand>
</feature>
<evidence type="ECO:0000256" key="5">
    <source>
        <dbReference type="ARBA" id="ARBA00022503"/>
    </source>
</evidence>
<feature type="binding site" evidence="10">
    <location>
        <position position="52"/>
    </location>
    <ligand>
        <name>Mn(2+)</name>
        <dbReference type="ChEBI" id="CHEBI:29035"/>
        <label>1</label>
    </ligand>
</feature>
<evidence type="ECO:0000256" key="1">
    <source>
        <dbReference type="ARBA" id="ARBA00005098"/>
    </source>
</evidence>
<evidence type="ECO:0000256" key="4">
    <source>
        <dbReference type="ARBA" id="ARBA00022436"/>
    </source>
</evidence>
<dbReference type="Gene3D" id="3.40.800.10">
    <property type="entry name" value="Ureohydrolase domain"/>
    <property type="match status" value="1"/>
</dbReference>
<dbReference type="UniPathway" id="UPA00158">
    <property type="reaction ID" value="UER00270"/>
</dbReference>
<dbReference type="WBParaSite" id="TASK_0000201201-mRNA-1">
    <property type="protein sequence ID" value="TASK_0000201201-mRNA-1"/>
    <property type="gene ID" value="TASK_0000201201"/>
</dbReference>
<dbReference type="AlphaFoldDB" id="A0A0R3VX68"/>
<dbReference type="GO" id="GO:0000050">
    <property type="term" value="P:urea cycle"/>
    <property type="evidence" value="ECO:0007669"/>
    <property type="project" value="UniProtKB-UniPathway"/>
</dbReference>
<keyword evidence="6 10" id="KW-0479">Metal-binding</keyword>
<evidence type="ECO:0000256" key="8">
    <source>
        <dbReference type="ARBA" id="ARBA00023211"/>
    </source>
</evidence>
<dbReference type="SUPFAM" id="SSF52768">
    <property type="entry name" value="Arginase/deacetylase"/>
    <property type="match status" value="1"/>
</dbReference>
<feature type="binding site" evidence="10">
    <location>
        <position position="161"/>
    </location>
    <ligand>
        <name>Mn(2+)</name>
        <dbReference type="ChEBI" id="CHEBI:29035"/>
        <label>1</label>
    </ligand>
</feature>
<evidence type="ECO:0000256" key="11">
    <source>
        <dbReference type="PROSITE-ProRule" id="PRU00742"/>
    </source>
</evidence>
<evidence type="ECO:0000256" key="12">
    <source>
        <dbReference type="RuleBase" id="RU361159"/>
    </source>
</evidence>
<keyword evidence="5 12" id="KW-0056">Arginine metabolism</keyword>
<dbReference type="CDD" id="cd09989">
    <property type="entry name" value="Arginase"/>
    <property type="match status" value="1"/>
</dbReference>
<dbReference type="FunFam" id="3.40.800.10:FF:000012">
    <property type="entry name" value="Arginase"/>
    <property type="match status" value="1"/>
</dbReference>
<evidence type="ECO:0000256" key="10">
    <source>
        <dbReference type="PIRSR" id="PIRSR036979-1"/>
    </source>
</evidence>
<accession>A0A0R3VX68</accession>
<dbReference type="InterPro" id="IPR023696">
    <property type="entry name" value="Ureohydrolase_dom_sf"/>
</dbReference>
<dbReference type="Pfam" id="PF00491">
    <property type="entry name" value="Arginase"/>
    <property type="match status" value="1"/>
</dbReference>
<dbReference type="NCBIfam" id="TIGR01229">
    <property type="entry name" value="rocF_arginase"/>
    <property type="match status" value="1"/>
</dbReference>
<dbReference type="GO" id="GO:0005829">
    <property type="term" value="C:cytosol"/>
    <property type="evidence" value="ECO:0007669"/>
    <property type="project" value="TreeGrafter"/>
</dbReference>
<dbReference type="GO" id="GO:0005634">
    <property type="term" value="C:nucleus"/>
    <property type="evidence" value="ECO:0007669"/>
    <property type="project" value="TreeGrafter"/>
</dbReference>
<keyword evidence="7 12" id="KW-0378">Hydrolase</keyword>
<comment type="pathway">
    <text evidence="1 12">Nitrogen metabolism; urea cycle; L-ornithine and urea from L-arginine: step 1/1.</text>
</comment>
<evidence type="ECO:0000256" key="3">
    <source>
        <dbReference type="ARBA" id="ARBA00018123"/>
    </source>
</evidence>
<keyword evidence="8 10" id="KW-0464">Manganese</keyword>
<comment type="similarity">
    <text evidence="11 12">Belongs to the arginase family.</text>
</comment>
<dbReference type="GO" id="GO:0006525">
    <property type="term" value="P:arginine metabolic process"/>
    <property type="evidence" value="ECO:0007669"/>
    <property type="project" value="UniProtKB-KW"/>
</dbReference>
<reference evidence="13" key="1">
    <citation type="submission" date="2017-02" db="UniProtKB">
        <authorList>
            <consortium name="WormBaseParasite"/>
        </authorList>
    </citation>
    <scope>IDENTIFICATION</scope>
</reference>
<dbReference type="InterPro" id="IPR006035">
    <property type="entry name" value="Ureohydrolase"/>
</dbReference>
<evidence type="ECO:0000256" key="9">
    <source>
        <dbReference type="ARBA" id="ARBA00047391"/>
    </source>
</evidence>
<organism evidence="13">
    <name type="scientific">Taenia asiatica</name>
    <name type="common">Asian tapeworm</name>
    <dbReference type="NCBI Taxonomy" id="60517"/>
    <lineage>
        <taxon>Eukaryota</taxon>
        <taxon>Metazoa</taxon>
        <taxon>Spiralia</taxon>
        <taxon>Lophotrochozoa</taxon>
        <taxon>Platyhelminthes</taxon>
        <taxon>Cestoda</taxon>
        <taxon>Eucestoda</taxon>
        <taxon>Cyclophyllidea</taxon>
        <taxon>Taeniidae</taxon>
        <taxon>Taenia</taxon>
    </lineage>
</organism>
<dbReference type="PROSITE" id="PS51409">
    <property type="entry name" value="ARGINASE_2"/>
    <property type="match status" value="1"/>
</dbReference>
<dbReference type="PANTHER" id="PTHR43782:SF3">
    <property type="entry name" value="ARGINASE"/>
    <property type="match status" value="1"/>
</dbReference>
<protein>
    <recommendedName>
        <fullName evidence="3 12">Arginase</fullName>
        <ecNumber evidence="2 12">3.5.3.1</ecNumber>
    </recommendedName>
</protein>
<dbReference type="PRINTS" id="PR00116">
    <property type="entry name" value="ARGINASE"/>
</dbReference>
<keyword evidence="4 12" id="KW-0835">Urea cycle</keyword>
<comment type="catalytic activity">
    <reaction evidence="9 12">
        <text>L-arginine + H2O = urea + L-ornithine</text>
        <dbReference type="Rhea" id="RHEA:20569"/>
        <dbReference type="ChEBI" id="CHEBI:15377"/>
        <dbReference type="ChEBI" id="CHEBI:16199"/>
        <dbReference type="ChEBI" id="CHEBI:32682"/>
        <dbReference type="ChEBI" id="CHEBI:46911"/>
        <dbReference type="EC" id="3.5.3.1"/>
    </reaction>
</comment>
<evidence type="ECO:0000256" key="7">
    <source>
        <dbReference type="ARBA" id="ARBA00022801"/>
    </source>
</evidence>